<feature type="coiled-coil region" evidence="7">
    <location>
        <begin position="52"/>
        <end position="79"/>
    </location>
</feature>
<evidence type="ECO:0000256" key="7">
    <source>
        <dbReference type="SAM" id="Coils"/>
    </source>
</evidence>
<dbReference type="GO" id="GO:0006893">
    <property type="term" value="P:Golgi to plasma membrane transport"/>
    <property type="evidence" value="ECO:0007669"/>
    <property type="project" value="TreeGrafter"/>
</dbReference>
<evidence type="ECO:0000313" key="10">
    <source>
        <dbReference type="EMBL" id="CAG6658382.1"/>
    </source>
</evidence>
<evidence type="ECO:0000259" key="8">
    <source>
        <dbReference type="Pfam" id="PF07393"/>
    </source>
</evidence>
<keyword evidence="3" id="KW-0813">Transport</keyword>
<feature type="domain" description="Exocyst complex component Sec10-like alpha-helical bundle" evidence="8">
    <location>
        <begin position="161"/>
        <end position="708"/>
    </location>
</feature>
<evidence type="ECO:0000256" key="6">
    <source>
        <dbReference type="ARBA" id="ARBA00031471"/>
    </source>
</evidence>
<dbReference type="Pfam" id="PF07393">
    <property type="entry name" value="Sec10_HB"/>
    <property type="match status" value="1"/>
</dbReference>
<dbReference type="EMBL" id="HBUF01191036">
    <property type="protein sequence ID" value="CAG6658383.1"/>
    <property type="molecule type" value="Transcribed_RNA"/>
</dbReference>
<comment type="similarity">
    <text evidence="1">Belongs to the SEC10 family.</text>
</comment>
<dbReference type="AlphaFoldDB" id="A0A8D8WFJ1"/>
<protein>
    <recommendedName>
        <fullName evidence="2">Exocyst complex component 5</fullName>
    </recommendedName>
    <alternativeName>
        <fullName evidence="6">Exocyst complex component Sec10</fullName>
    </alternativeName>
</protein>
<dbReference type="PANTHER" id="PTHR12100">
    <property type="entry name" value="SEC10"/>
    <property type="match status" value="1"/>
</dbReference>
<dbReference type="InterPro" id="IPR048627">
    <property type="entry name" value="Sec10_HB"/>
</dbReference>
<evidence type="ECO:0000256" key="4">
    <source>
        <dbReference type="ARBA" id="ARBA00022483"/>
    </source>
</evidence>
<dbReference type="PANTHER" id="PTHR12100:SF0">
    <property type="entry name" value="EXOCYST COMPLEX COMPONENT 5"/>
    <property type="match status" value="1"/>
</dbReference>
<evidence type="ECO:0000256" key="3">
    <source>
        <dbReference type="ARBA" id="ARBA00022448"/>
    </source>
</evidence>
<evidence type="ECO:0000256" key="5">
    <source>
        <dbReference type="ARBA" id="ARBA00023054"/>
    </source>
</evidence>
<evidence type="ECO:0000259" key="9">
    <source>
        <dbReference type="Pfam" id="PF20667"/>
    </source>
</evidence>
<dbReference type="GO" id="GO:0000145">
    <property type="term" value="C:exocyst"/>
    <property type="evidence" value="ECO:0007669"/>
    <property type="project" value="TreeGrafter"/>
</dbReference>
<feature type="domain" description="Exocyst complex component Sec10 N-terminal" evidence="9">
    <location>
        <begin position="44"/>
        <end position="154"/>
    </location>
</feature>
<dbReference type="EMBL" id="HBUF01191035">
    <property type="protein sequence ID" value="CAG6658382.1"/>
    <property type="molecule type" value="Transcribed_RNA"/>
</dbReference>
<organism evidence="10">
    <name type="scientific">Cacopsylla melanoneura</name>
    <dbReference type="NCBI Taxonomy" id="428564"/>
    <lineage>
        <taxon>Eukaryota</taxon>
        <taxon>Metazoa</taxon>
        <taxon>Ecdysozoa</taxon>
        <taxon>Arthropoda</taxon>
        <taxon>Hexapoda</taxon>
        <taxon>Insecta</taxon>
        <taxon>Pterygota</taxon>
        <taxon>Neoptera</taxon>
        <taxon>Paraneoptera</taxon>
        <taxon>Hemiptera</taxon>
        <taxon>Sternorrhyncha</taxon>
        <taxon>Psylloidea</taxon>
        <taxon>Psyllidae</taxon>
        <taxon>Psyllinae</taxon>
        <taxon>Cacopsylla</taxon>
    </lineage>
</organism>
<accession>A0A8D8WFJ1</accession>
<evidence type="ECO:0000256" key="1">
    <source>
        <dbReference type="ARBA" id="ARBA00006572"/>
    </source>
</evidence>
<dbReference type="InterPro" id="IPR009976">
    <property type="entry name" value="Sec10-like"/>
</dbReference>
<dbReference type="Pfam" id="PF20667">
    <property type="entry name" value="Sec10_N"/>
    <property type="match status" value="1"/>
</dbReference>
<reference evidence="10" key="1">
    <citation type="submission" date="2021-05" db="EMBL/GenBank/DDBJ databases">
        <authorList>
            <person name="Alioto T."/>
            <person name="Alioto T."/>
            <person name="Gomez Garrido J."/>
        </authorList>
    </citation>
    <scope>NUCLEOTIDE SEQUENCE</scope>
</reference>
<keyword evidence="5 7" id="KW-0175">Coiled coil</keyword>
<evidence type="ECO:0000256" key="2">
    <source>
        <dbReference type="ARBA" id="ARBA00017524"/>
    </source>
</evidence>
<proteinExistence type="inferred from homology"/>
<name>A0A8D8WFJ1_9HEMI</name>
<dbReference type="GO" id="GO:0006887">
    <property type="term" value="P:exocytosis"/>
    <property type="evidence" value="ECO:0007669"/>
    <property type="project" value="UniProtKB-KW"/>
</dbReference>
<dbReference type="InterPro" id="IPR048625">
    <property type="entry name" value="Sec10_N"/>
</dbReference>
<keyword evidence="4" id="KW-0268">Exocytosis</keyword>
<sequence>MLQQYMKELEQDPYDPEQFIEKLAWKILGNSKKEGVEIFDPVVMEETFVQCIKDFKLLQDRQKKKCEKLEQLCHEEEVRHVQQLSHIQEKNKLSMNMFQALDERINYIATKVIHLGNQLEAVNTPRSRAVEAQKLMSYFSEFLSPGPLLIDVFNDKDHIDEAADIIQKLYHISQEIPDEKFAEAKKKIAVKYDEIERSFIEEFVKAHRTLDLNRMKEIASILSHFKGYAQCVDAYIEQCQLSTFNGKDPFREVIPLCERSFKTIHTVFNNPDQVMAKFVLNIFHLKLQNHIVAVLSDERDKKQYLQHLMDVYMKTQQVSQDLAKYNMGADDSYLTKLTQNIFQKYLDNYIQIEASSLKERCGSLLQKYYESKGHQKKQIQTGGLQDLRRDIQGFIGARANINIANIEDYGGETFLSVEVAISLLQETKMALERCHMLSRLENEPGHAQMIFDVLLNYLIEHVDYGVELGIHTVPIPETKSSQPVIYFFNIVSQANTIVHLLEKHFVDVLVPLVINSSKMNECQNKKKTMLDETEMKIQAGLDRSLNAIVSWIKIYLQSEQRKSDFKPEGDIDTLASAACTNVCVYMTSCIKLIQSCLDGVNVNCVMMELGVRFHRVIYEHLLQFQYNSAGAMCVICDVNEYMKCVKTLHSPLVNSLFDSLHSLCNLLLVKPENLDQVCNGEQLAGLERSILLNFIQLRSDYKTQKLVNSIKTFPTHLTRIIFKGVMAF</sequence>